<dbReference type="AlphaFoldDB" id="A0A6B3BST9"/>
<accession>A0A6B3BST9</accession>
<dbReference type="CDD" id="cd00038">
    <property type="entry name" value="CAP_ED"/>
    <property type="match status" value="1"/>
</dbReference>
<name>A0A6B3BST9_9ACTN</name>
<dbReference type="InterPro" id="IPR000595">
    <property type="entry name" value="cNMP-bd_dom"/>
</dbReference>
<dbReference type="EMBL" id="JAAGLU010000012">
    <property type="protein sequence ID" value="NEC87416.1"/>
    <property type="molecule type" value="Genomic_DNA"/>
</dbReference>
<feature type="region of interest" description="Disordered" evidence="1">
    <location>
        <begin position="1"/>
        <end position="30"/>
    </location>
</feature>
<dbReference type="InterPro" id="IPR014710">
    <property type="entry name" value="RmlC-like_jellyroll"/>
</dbReference>
<gene>
    <name evidence="2" type="ORF">G3I71_16640</name>
</gene>
<dbReference type="SUPFAM" id="SSF51206">
    <property type="entry name" value="cAMP-binding domain-like"/>
    <property type="match status" value="1"/>
</dbReference>
<sequence length="181" mass="18735">MSSAPPAQPHNPDRGRSLAETGTGSRRPATFRAALASADRAAAPRVATRVSLPADEQFLAQGEDSDHLVVLLCGPSELLGEQAGLEGRRRPASLRTTTPADLLHLPARSSTGVTAAPEQTLSGRLREADIQRTGITEPVRGWCSARGHGEPGAGAMAGRTREAEAGAGVLDTFVTRALAGT</sequence>
<evidence type="ECO:0000256" key="1">
    <source>
        <dbReference type="SAM" id="MobiDB-lite"/>
    </source>
</evidence>
<dbReference type="Gene3D" id="2.60.120.10">
    <property type="entry name" value="Jelly Rolls"/>
    <property type="match status" value="1"/>
</dbReference>
<comment type="caution">
    <text evidence="2">The sequence shown here is derived from an EMBL/GenBank/DDBJ whole genome shotgun (WGS) entry which is preliminary data.</text>
</comment>
<evidence type="ECO:0000313" key="2">
    <source>
        <dbReference type="EMBL" id="NEC87416.1"/>
    </source>
</evidence>
<proteinExistence type="predicted"/>
<dbReference type="InterPro" id="IPR018490">
    <property type="entry name" value="cNMP-bd_dom_sf"/>
</dbReference>
<protein>
    <submittedName>
        <fullName evidence="2">Cyclic nucleotide-binding domain-containing protein</fullName>
    </submittedName>
</protein>
<reference evidence="2" key="1">
    <citation type="submission" date="2020-01" db="EMBL/GenBank/DDBJ databases">
        <title>Insect and environment-associated Actinomycetes.</title>
        <authorList>
            <person name="Currrie C."/>
            <person name="Chevrette M."/>
            <person name="Carlson C."/>
            <person name="Stubbendieck R."/>
            <person name="Wendt-Pienkowski E."/>
        </authorList>
    </citation>
    <scope>NUCLEOTIDE SEQUENCE</scope>
    <source>
        <strain evidence="2">SID12501</strain>
    </source>
</reference>
<dbReference type="RefSeq" id="WP_164315495.1">
    <property type="nucleotide sequence ID" value="NZ_JAAGLU010000012.1"/>
</dbReference>
<organism evidence="2">
    <name type="scientific">Streptomyces sp. SID12501</name>
    <dbReference type="NCBI Taxonomy" id="2706042"/>
    <lineage>
        <taxon>Bacteria</taxon>
        <taxon>Bacillati</taxon>
        <taxon>Actinomycetota</taxon>
        <taxon>Actinomycetes</taxon>
        <taxon>Kitasatosporales</taxon>
        <taxon>Streptomycetaceae</taxon>
        <taxon>Streptomyces</taxon>
    </lineage>
</organism>